<comment type="caution">
    <text evidence="4">The sequence shown here is derived from an EMBL/GenBank/DDBJ whole genome shotgun (WGS) entry which is preliminary data.</text>
</comment>
<dbReference type="PANTHER" id="PTHR32309">
    <property type="entry name" value="TYROSINE-PROTEIN KINASE"/>
    <property type="match status" value="1"/>
</dbReference>
<organism evidence="4 5">
    <name type="scientific">Candidatus Nitrobium versatile</name>
    <dbReference type="NCBI Taxonomy" id="2884831"/>
    <lineage>
        <taxon>Bacteria</taxon>
        <taxon>Pseudomonadati</taxon>
        <taxon>Nitrospirota</taxon>
        <taxon>Nitrospiria</taxon>
        <taxon>Nitrospirales</taxon>
        <taxon>Nitrospiraceae</taxon>
        <taxon>Candidatus Nitrobium</taxon>
    </lineage>
</organism>
<dbReference type="Gene3D" id="3.40.50.300">
    <property type="entry name" value="P-loop containing nucleotide triphosphate hydrolases"/>
    <property type="match status" value="1"/>
</dbReference>
<dbReference type="AlphaFoldDB" id="A0A953JCQ0"/>
<dbReference type="InterPro" id="IPR005702">
    <property type="entry name" value="Wzc-like_C"/>
</dbReference>
<reference evidence="4" key="1">
    <citation type="journal article" date="2021" name="bioRxiv">
        <title>Unraveling nitrogen, sulfur and carbon metabolic pathways and microbial community transcriptional responses to substrate deprivation and toxicity stresses in a bioreactor mimicking anoxic brackish coastal sediment conditions.</title>
        <authorList>
            <person name="Martins P.D."/>
            <person name="Echeveste M.J."/>
            <person name="Arshad A."/>
            <person name="Kurth J."/>
            <person name="Ouboter H."/>
            <person name="Jetten M.S.M."/>
            <person name="Welte C.U."/>
        </authorList>
    </citation>
    <scope>NUCLEOTIDE SEQUENCE</scope>
    <source>
        <strain evidence="4">MAG_39</strain>
    </source>
</reference>
<dbReference type="InterPro" id="IPR027417">
    <property type="entry name" value="P-loop_NTPase"/>
</dbReference>
<dbReference type="PANTHER" id="PTHR32309:SF13">
    <property type="entry name" value="FERRIC ENTEROBACTIN TRANSPORT PROTEIN FEPE"/>
    <property type="match status" value="1"/>
</dbReference>
<gene>
    <name evidence="4" type="ORF">K8I29_08285</name>
</gene>
<name>A0A953JCQ0_9BACT</name>
<evidence type="ECO:0000313" key="4">
    <source>
        <dbReference type="EMBL" id="MBZ0156190.1"/>
    </source>
</evidence>
<dbReference type="Pfam" id="PF01656">
    <property type="entry name" value="CbiA"/>
    <property type="match status" value="1"/>
</dbReference>
<dbReference type="EC" id="2.7.10.2" evidence="4"/>
<keyword evidence="4" id="KW-0808">Transferase</keyword>
<evidence type="ECO:0000313" key="5">
    <source>
        <dbReference type="Proteomes" id="UP000705867"/>
    </source>
</evidence>
<dbReference type="NCBIfam" id="TIGR01007">
    <property type="entry name" value="eps_fam"/>
    <property type="match status" value="1"/>
</dbReference>
<dbReference type="InterPro" id="IPR050445">
    <property type="entry name" value="Bact_polysacc_biosynth/exp"/>
</dbReference>
<evidence type="ECO:0000259" key="3">
    <source>
        <dbReference type="Pfam" id="PF01656"/>
    </source>
</evidence>
<dbReference type="InterPro" id="IPR002586">
    <property type="entry name" value="CobQ/CobB/MinD/ParA_Nub-bd_dom"/>
</dbReference>
<dbReference type="GO" id="GO:0005524">
    <property type="term" value="F:ATP binding"/>
    <property type="evidence" value="ECO:0007669"/>
    <property type="project" value="UniProtKB-KW"/>
</dbReference>
<reference evidence="4" key="2">
    <citation type="submission" date="2021-08" db="EMBL/GenBank/DDBJ databases">
        <authorList>
            <person name="Dalcin Martins P."/>
        </authorList>
    </citation>
    <scope>NUCLEOTIDE SEQUENCE</scope>
    <source>
        <strain evidence="4">MAG_39</strain>
    </source>
</reference>
<dbReference type="SUPFAM" id="SSF52540">
    <property type="entry name" value="P-loop containing nucleoside triphosphate hydrolases"/>
    <property type="match status" value="1"/>
</dbReference>
<feature type="domain" description="CobQ/CobB/MinD/ParA nucleotide binding" evidence="3">
    <location>
        <begin position="72"/>
        <end position="243"/>
    </location>
</feature>
<dbReference type="CDD" id="cd05387">
    <property type="entry name" value="BY-kinase"/>
    <property type="match status" value="1"/>
</dbReference>
<keyword evidence="1" id="KW-0547">Nucleotide-binding</keyword>
<sequence>MQETRLEVKSVVKRSFPSFGKGDSTGDVVVETGMVDEHIVCITDPYSLAAEQYRRIRARLLKMAPKETLTTIMVTSPDMGEGKSTTCLNLAVTMAREIDYTVLIVDADLRNPSLHRYLGLKPKYGLSEYLSGKVELKDVLVRTGMRKLVLLPAGDPPENPSELLSSDRMRMLVHELKYRYRDRYVFFDSSPVLATADAFSLGRHMDGIIMVVQATHTTSKMAVKAASLMKGLSMLGVIFNNVPKYLGNSVYPYRYMSRGGYLKGPEAARRGLLT</sequence>
<accession>A0A953JCQ0</accession>
<protein>
    <submittedName>
        <fullName evidence="4">Polysaccharide biosynthesis tyrosine autokinase</fullName>
        <ecNumber evidence="4">2.7.10.2</ecNumber>
    </submittedName>
</protein>
<keyword evidence="2" id="KW-0067">ATP-binding</keyword>
<dbReference type="GO" id="GO:0005886">
    <property type="term" value="C:plasma membrane"/>
    <property type="evidence" value="ECO:0007669"/>
    <property type="project" value="TreeGrafter"/>
</dbReference>
<evidence type="ECO:0000256" key="2">
    <source>
        <dbReference type="ARBA" id="ARBA00022840"/>
    </source>
</evidence>
<evidence type="ECO:0000256" key="1">
    <source>
        <dbReference type="ARBA" id="ARBA00022741"/>
    </source>
</evidence>
<proteinExistence type="predicted"/>
<dbReference type="Proteomes" id="UP000705867">
    <property type="component" value="Unassembled WGS sequence"/>
</dbReference>
<dbReference type="GO" id="GO:0004715">
    <property type="term" value="F:non-membrane spanning protein tyrosine kinase activity"/>
    <property type="evidence" value="ECO:0007669"/>
    <property type="project" value="UniProtKB-EC"/>
</dbReference>
<dbReference type="EMBL" id="JAIOIV010000069">
    <property type="protein sequence ID" value="MBZ0156190.1"/>
    <property type="molecule type" value="Genomic_DNA"/>
</dbReference>